<reference evidence="3" key="1">
    <citation type="submission" date="2022-03" db="EMBL/GenBank/DDBJ databases">
        <authorList>
            <person name="Tunstrom K."/>
        </authorList>
    </citation>
    <scope>NUCLEOTIDE SEQUENCE</scope>
</reference>
<protein>
    <submittedName>
        <fullName evidence="3">Uncharacterized protein</fullName>
    </submittedName>
</protein>
<dbReference type="AlphaFoldDB" id="A0AAU9UWW8"/>
<accession>A0AAU9UWW8</accession>
<evidence type="ECO:0000313" key="4">
    <source>
        <dbReference type="Proteomes" id="UP001153954"/>
    </source>
</evidence>
<evidence type="ECO:0000256" key="1">
    <source>
        <dbReference type="SAM" id="MobiDB-lite"/>
    </source>
</evidence>
<evidence type="ECO:0000256" key="2">
    <source>
        <dbReference type="SAM" id="SignalP"/>
    </source>
</evidence>
<feature type="compositionally biased region" description="Pro residues" evidence="1">
    <location>
        <begin position="63"/>
        <end position="82"/>
    </location>
</feature>
<feature type="region of interest" description="Disordered" evidence="1">
    <location>
        <begin position="63"/>
        <end position="108"/>
    </location>
</feature>
<evidence type="ECO:0000313" key="3">
    <source>
        <dbReference type="EMBL" id="CAH2102435.1"/>
    </source>
</evidence>
<name>A0AAU9UWW8_EUPED</name>
<feature type="signal peptide" evidence="2">
    <location>
        <begin position="1"/>
        <end position="17"/>
    </location>
</feature>
<gene>
    <name evidence="3" type="ORF">EEDITHA_LOCUS17068</name>
</gene>
<organism evidence="3 4">
    <name type="scientific">Euphydryas editha</name>
    <name type="common">Edith's checkerspot</name>
    <dbReference type="NCBI Taxonomy" id="104508"/>
    <lineage>
        <taxon>Eukaryota</taxon>
        <taxon>Metazoa</taxon>
        <taxon>Ecdysozoa</taxon>
        <taxon>Arthropoda</taxon>
        <taxon>Hexapoda</taxon>
        <taxon>Insecta</taxon>
        <taxon>Pterygota</taxon>
        <taxon>Neoptera</taxon>
        <taxon>Endopterygota</taxon>
        <taxon>Lepidoptera</taxon>
        <taxon>Glossata</taxon>
        <taxon>Ditrysia</taxon>
        <taxon>Papilionoidea</taxon>
        <taxon>Nymphalidae</taxon>
        <taxon>Nymphalinae</taxon>
        <taxon>Euphydryas</taxon>
    </lineage>
</organism>
<keyword evidence="2" id="KW-0732">Signal</keyword>
<feature type="chain" id="PRO_5043336657" evidence="2">
    <location>
        <begin position="18"/>
        <end position="154"/>
    </location>
</feature>
<dbReference type="Proteomes" id="UP001153954">
    <property type="component" value="Unassembled WGS sequence"/>
</dbReference>
<proteinExistence type="predicted"/>
<dbReference type="EMBL" id="CAKOGL010000025">
    <property type="protein sequence ID" value="CAH2102435.1"/>
    <property type="molecule type" value="Genomic_DNA"/>
</dbReference>
<comment type="caution">
    <text evidence="3">The sequence shown here is derived from an EMBL/GenBank/DDBJ whole genome shotgun (WGS) entry which is preliminary data.</text>
</comment>
<keyword evidence="4" id="KW-1185">Reference proteome</keyword>
<sequence>MKTYAFILLFFFCYVECRKAVVPINKNANIDFINMEAGMKPSNNVRPTPIPVPNVAPVKPVVPVPQPIPQPVPQPASQPKSPPATTAKPLVQPKPAPTQAPTLITPKPVYPAPVAKPITTPGPGSVKQLITFYDSQGKASPIRPYTYSQAVKQG</sequence>